<dbReference type="Proteomes" id="UP001329151">
    <property type="component" value="Chromosome"/>
</dbReference>
<dbReference type="RefSeq" id="WP_130556631.1">
    <property type="nucleotide sequence ID" value="NZ_AP028947.1"/>
</dbReference>
<sequence length="102" mass="12046">MDNFQSSVLFRYFFFQWLFHDANVNELYQRAAAIAHNKAQRHYLLIYLRRWIALTMLMLFLGIMLEQMYALACVFFYTTAALCACTICNIAVAWVFLGQKNL</sequence>
<proteinExistence type="predicted"/>
<name>A0AA86JF74_9BURK</name>
<keyword evidence="1" id="KW-1133">Transmembrane helix</keyword>
<dbReference type="EMBL" id="AP028947">
    <property type="protein sequence ID" value="BET25851.1"/>
    <property type="molecule type" value="Genomic_DNA"/>
</dbReference>
<keyword evidence="1" id="KW-0472">Membrane</keyword>
<dbReference type="KEGG" id="lto:RGQ30_13520"/>
<dbReference type="AlphaFoldDB" id="A0AA86JF74"/>
<evidence type="ECO:0000313" key="2">
    <source>
        <dbReference type="EMBL" id="BET25851.1"/>
    </source>
</evidence>
<accession>A0AA86JF74</accession>
<organism evidence="2 3">
    <name type="scientific">Limnobacter thiooxidans</name>
    <dbReference type="NCBI Taxonomy" id="131080"/>
    <lineage>
        <taxon>Bacteria</taxon>
        <taxon>Pseudomonadati</taxon>
        <taxon>Pseudomonadota</taxon>
        <taxon>Betaproteobacteria</taxon>
        <taxon>Burkholderiales</taxon>
        <taxon>Burkholderiaceae</taxon>
        <taxon>Limnobacter</taxon>
    </lineage>
</organism>
<protein>
    <submittedName>
        <fullName evidence="2">Uncharacterized protein</fullName>
    </submittedName>
</protein>
<evidence type="ECO:0000256" key="1">
    <source>
        <dbReference type="SAM" id="Phobius"/>
    </source>
</evidence>
<gene>
    <name evidence="2" type="ORF">RGQ30_13520</name>
</gene>
<feature type="transmembrane region" description="Helical" evidence="1">
    <location>
        <begin position="75"/>
        <end position="97"/>
    </location>
</feature>
<keyword evidence="3" id="KW-1185">Reference proteome</keyword>
<evidence type="ECO:0000313" key="3">
    <source>
        <dbReference type="Proteomes" id="UP001329151"/>
    </source>
</evidence>
<keyword evidence="1" id="KW-0812">Transmembrane</keyword>
<feature type="transmembrane region" description="Helical" evidence="1">
    <location>
        <begin position="51"/>
        <end position="69"/>
    </location>
</feature>
<reference evidence="2 3" key="1">
    <citation type="submission" date="2023-10" db="EMBL/GenBank/DDBJ databases">
        <title>Complete Genome Sequence of Limnobacter thiooxidans CS-K2T, Isolated from freshwater lake sediments in Bavaria, Germany.</title>
        <authorList>
            <person name="Naruki M."/>
            <person name="Watanabe A."/>
            <person name="Warashina T."/>
            <person name="Morita T."/>
            <person name="Arakawa K."/>
        </authorList>
    </citation>
    <scope>NUCLEOTIDE SEQUENCE [LARGE SCALE GENOMIC DNA]</scope>
    <source>
        <strain evidence="2 3">CS-K2</strain>
    </source>
</reference>